<dbReference type="InterPro" id="IPR015424">
    <property type="entry name" value="PyrdxlP-dep_Trfase"/>
</dbReference>
<evidence type="ECO:0000256" key="16">
    <source>
        <dbReference type="RuleBase" id="RU003560"/>
    </source>
</evidence>
<evidence type="ECO:0000256" key="3">
    <source>
        <dbReference type="ARBA" id="ARBA00005176"/>
    </source>
</evidence>
<dbReference type="Gene3D" id="3.90.1150.10">
    <property type="entry name" value="Aspartate Aminotransferase, domain 1"/>
    <property type="match status" value="1"/>
</dbReference>
<protein>
    <recommendedName>
        <fullName evidence="12">(S)-3-amino-2-methylpropionate transaminase</fullName>
        <ecNumber evidence="6">2.6.1.19</ecNumber>
        <ecNumber evidence="5">2.6.1.22</ecNumber>
    </recommendedName>
    <alternativeName>
        <fullName evidence="13">GABA aminotransferase</fullName>
    </alternativeName>
    <alternativeName>
        <fullName evidence="11">Gamma-amino-N-butyrate transaminase</fullName>
    </alternativeName>
    <alternativeName>
        <fullName evidence="15">Glutamate:succinic semialdehyde transaminase</fullName>
    </alternativeName>
    <alternativeName>
        <fullName evidence="10">L-AIBAT</fullName>
    </alternativeName>
</protein>
<dbReference type="InterPro" id="IPR049704">
    <property type="entry name" value="Aminotrans_3_PPA_site"/>
</dbReference>
<dbReference type="Gene3D" id="3.40.640.10">
    <property type="entry name" value="Type I PLP-dependent aspartate aminotransferase-like (Major domain)"/>
    <property type="match status" value="1"/>
</dbReference>
<comment type="cofactor">
    <cofactor evidence="2">
        <name>pyridoxal 5'-phosphate</name>
        <dbReference type="ChEBI" id="CHEBI:597326"/>
    </cofactor>
</comment>
<dbReference type="InterPro" id="IPR005814">
    <property type="entry name" value="Aminotrans_3"/>
</dbReference>
<dbReference type="PANTHER" id="PTHR11986:SF58">
    <property type="entry name" value="LEUCINE_METHIONINE RACEMASE"/>
    <property type="match status" value="1"/>
</dbReference>
<dbReference type="GO" id="GO:0034386">
    <property type="term" value="F:4-aminobutyrate:2-oxoglutarate transaminase activity"/>
    <property type="evidence" value="ECO:0007669"/>
    <property type="project" value="UniProtKB-EC"/>
</dbReference>
<dbReference type="PANTHER" id="PTHR11986">
    <property type="entry name" value="AMINOTRANSFERASE CLASS III"/>
    <property type="match status" value="1"/>
</dbReference>
<dbReference type="Proteomes" id="UP000248724">
    <property type="component" value="Unassembled WGS sequence"/>
</dbReference>
<evidence type="ECO:0000313" key="17">
    <source>
        <dbReference type="EMBL" id="MBJ7595830.1"/>
    </source>
</evidence>
<dbReference type="GO" id="GO:0030170">
    <property type="term" value="F:pyridoxal phosphate binding"/>
    <property type="evidence" value="ECO:0007669"/>
    <property type="project" value="InterPro"/>
</dbReference>
<evidence type="ECO:0000256" key="14">
    <source>
        <dbReference type="ARBA" id="ARBA00048021"/>
    </source>
</evidence>
<gene>
    <name evidence="18" type="primary">gabT</name>
    <name evidence="18" type="ORF">DLM65_04345</name>
    <name evidence="17" type="ORF">JF886_13425</name>
</gene>
<dbReference type="InterPro" id="IPR015421">
    <property type="entry name" value="PyrdxlP-dep_Trfase_major"/>
</dbReference>
<dbReference type="GO" id="GO:0042802">
    <property type="term" value="F:identical protein binding"/>
    <property type="evidence" value="ECO:0007669"/>
    <property type="project" value="TreeGrafter"/>
</dbReference>
<evidence type="ECO:0000256" key="4">
    <source>
        <dbReference type="ARBA" id="ARBA00008954"/>
    </source>
</evidence>
<dbReference type="EMBL" id="QHBU01000079">
    <property type="protein sequence ID" value="PZR82231.1"/>
    <property type="molecule type" value="Genomic_DNA"/>
</dbReference>
<dbReference type="InterPro" id="IPR004632">
    <property type="entry name" value="4NH2But_aminotransferase_bac"/>
</dbReference>
<dbReference type="EC" id="2.6.1.22" evidence="5"/>
<dbReference type="Pfam" id="PF00202">
    <property type="entry name" value="Aminotran_3"/>
    <property type="match status" value="1"/>
</dbReference>
<evidence type="ECO:0000256" key="5">
    <source>
        <dbReference type="ARBA" id="ARBA00012876"/>
    </source>
</evidence>
<keyword evidence="8 17" id="KW-0808">Transferase</keyword>
<dbReference type="AlphaFoldDB" id="A0A2W6AWD6"/>
<evidence type="ECO:0000256" key="15">
    <source>
        <dbReference type="ARBA" id="ARBA00050054"/>
    </source>
</evidence>
<dbReference type="InterPro" id="IPR050103">
    <property type="entry name" value="Class-III_PLP-dep_AT"/>
</dbReference>
<reference evidence="18" key="2">
    <citation type="submission" date="2018-05" db="EMBL/GenBank/DDBJ databases">
        <authorList>
            <person name="Ferrari B."/>
        </authorList>
    </citation>
    <scope>NUCLEOTIDE SEQUENCE</scope>
    <source>
        <strain evidence="18">RRmetagenome_bin12</strain>
    </source>
</reference>
<proteinExistence type="inferred from homology"/>
<dbReference type="GO" id="GO:0009448">
    <property type="term" value="P:gamma-aminobutyric acid metabolic process"/>
    <property type="evidence" value="ECO:0007669"/>
    <property type="project" value="InterPro"/>
</dbReference>
<accession>A0A934K4Z4</accession>
<reference evidence="17 20" key="3">
    <citation type="submission" date="2020-10" db="EMBL/GenBank/DDBJ databases">
        <title>Ca. Dormibacterota MAGs.</title>
        <authorList>
            <person name="Montgomery K."/>
        </authorList>
    </citation>
    <scope>NUCLEOTIDE SEQUENCE [LARGE SCALE GENOMIC DNA]</scope>
    <source>
        <strain evidence="17">SC8812_S17_18</strain>
    </source>
</reference>
<evidence type="ECO:0000256" key="7">
    <source>
        <dbReference type="ARBA" id="ARBA00022576"/>
    </source>
</evidence>
<dbReference type="EMBL" id="JAEKNS010000134">
    <property type="protein sequence ID" value="MBJ7595830.1"/>
    <property type="molecule type" value="Genomic_DNA"/>
</dbReference>
<dbReference type="PROSITE" id="PS00600">
    <property type="entry name" value="AA_TRANSFER_CLASS_3"/>
    <property type="match status" value="1"/>
</dbReference>
<dbReference type="RefSeq" id="WP_337313303.1">
    <property type="nucleotide sequence ID" value="NZ_JAEKNS010000134.1"/>
</dbReference>
<comment type="similarity">
    <text evidence="4 16">Belongs to the class-III pyridoxal-phosphate-dependent aminotransferase family.</text>
</comment>
<dbReference type="EC" id="2.6.1.19" evidence="6"/>
<evidence type="ECO:0000256" key="12">
    <source>
        <dbReference type="ARBA" id="ARBA00030857"/>
    </source>
</evidence>
<evidence type="ECO:0000256" key="10">
    <source>
        <dbReference type="ARBA" id="ARBA00029760"/>
    </source>
</evidence>
<comment type="pathway">
    <text evidence="3">Amino-acid degradation; 4-aminobutanoate degradation.</text>
</comment>
<dbReference type="FunFam" id="3.40.640.10:FF:000013">
    <property type="entry name" value="4-aminobutyrate aminotransferase"/>
    <property type="match status" value="1"/>
</dbReference>
<sequence>MKHHANAELQKGRERSVARGMGSTMTGFAHSAAGTTLIDSDGKRFLDFASGISVNNLGHGHPDVVAAIHRQVDLLINSGGPVMMPDVYVELCERLCALAPVPKPARALLLNSGAEAVENAVKVVRAATGRPAIISFQNSFHGRTLMAMSLTGKVHPYKQNFGPYATEVYQAAYPYAYHDQTADASLEALAALFASQVPPDRVAGVIVEPVQGEGGFVVPPDDFLPRLARLLHELDIPLIADEIQTGLGRSGEMFAVNHWGVEPDLVLLAKSLGGGLPLAAVVGRAELMDAPAPGGLGGTFGGNPVACAAALAVLEVIERDGICARARHVGETAIQHMRLMQERHDCIGDVRGIGAMTAMELVHNRSSREPAPELAIAVLREAHSRGLALLRAGLYDNVIRLLMPLTISDDELSKGLEILEQSVESATAAEPATLTRRQHVR</sequence>
<evidence type="ECO:0000256" key="8">
    <source>
        <dbReference type="ARBA" id="ARBA00022679"/>
    </source>
</evidence>
<keyword evidence="9 16" id="KW-0663">Pyridoxal phosphate</keyword>
<evidence type="ECO:0000256" key="11">
    <source>
        <dbReference type="ARBA" id="ARBA00030204"/>
    </source>
</evidence>
<evidence type="ECO:0000256" key="9">
    <source>
        <dbReference type="ARBA" id="ARBA00022898"/>
    </source>
</evidence>
<accession>A0A2W6AWD6</accession>
<evidence type="ECO:0000256" key="6">
    <source>
        <dbReference type="ARBA" id="ARBA00012912"/>
    </source>
</evidence>
<evidence type="ECO:0000313" key="18">
    <source>
        <dbReference type="EMBL" id="PZR82231.1"/>
    </source>
</evidence>
<evidence type="ECO:0000313" key="20">
    <source>
        <dbReference type="Proteomes" id="UP000606991"/>
    </source>
</evidence>
<comment type="caution">
    <text evidence="18">The sequence shown here is derived from an EMBL/GenBank/DDBJ whole genome shotgun (WGS) entry which is preliminary data.</text>
</comment>
<evidence type="ECO:0000256" key="1">
    <source>
        <dbReference type="ARBA" id="ARBA00001750"/>
    </source>
</evidence>
<comment type="catalytic activity">
    <reaction evidence="1">
        <text>(S)-3-amino-2-methylpropanoate + 2-oxoglutarate = 2-methyl-3-oxopropanoate + L-glutamate</text>
        <dbReference type="Rhea" id="RHEA:13993"/>
        <dbReference type="ChEBI" id="CHEBI:16810"/>
        <dbReference type="ChEBI" id="CHEBI:29985"/>
        <dbReference type="ChEBI" id="CHEBI:57700"/>
        <dbReference type="ChEBI" id="CHEBI:58655"/>
        <dbReference type="EC" id="2.6.1.22"/>
    </reaction>
</comment>
<dbReference type="InterPro" id="IPR015422">
    <property type="entry name" value="PyrdxlP-dep_Trfase_small"/>
</dbReference>
<dbReference type="GO" id="GO:0047298">
    <property type="term" value="F:(S)-3-amino-2-methylpropionate transaminase activity"/>
    <property type="evidence" value="ECO:0007669"/>
    <property type="project" value="UniProtKB-EC"/>
</dbReference>
<comment type="catalytic activity">
    <reaction evidence="14">
        <text>4-aminobutanoate + 2-oxoglutarate = succinate semialdehyde + L-glutamate</text>
        <dbReference type="Rhea" id="RHEA:23352"/>
        <dbReference type="ChEBI" id="CHEBI:16810"/>
        <dbReference type="ChEBI" id="CHEBI:29985"/>
        <dbReference type="ChEBI" id="CHEBI:57706"/>
        <dbReference type="ChEBI" id="CHEBI:59888"/>
        <dbReference type="EC" id="2.6.1.19"/>
    </reaction>
</comment>
<name>A0A2W6AWD6_9BACT</name>
<dbReference type="SUPFAM" id="SSF53383">
    <property type="entry name" value="PLP-dependent transferases"/>
    <property type="match status" value="1"/>
</dbReference>
<dbReference type="PIRSF" id="PIRSF000521">
    <property type="entry name" value="Transaminase_4ab_Lys_Orn"/>
    <property type="match status" value="1"/>
</dbReference>
<dbReference type="NCBIfam" id="TIGR00700">
    <property type="entry name" value="GABAtrnsam"/>
    <property type="match status" value="1"/>
</dbReference>
<evidence type="ECO:0000256" key="13">
    <source>
        <dbReference type="ARBA" id="ARBA00031787"/>
    </source>
</evidence>
<dbReference type="Proteomes" id="UP000606991">
    <property type="component" value="Unassembled WGS sequence"/>
</dbReference>
<evidence type="ECO:0000256" key="2">
    <source>
        <dbReference type="ARBA" id="ARBA00001933"/>
    </source>
</evidence>
<organism evidence="18 19">
    <name type="scientific">Candidatus Aeolococcus gillhamiae</name>
    <dbReference type="NCBI Taxonomy" id="3127015"/>
    <lineage>
        <taxon>Bacteria</taxon>
        <taxon>Bacillati</taxon>
        <taxon>Candidatus Dormiibacterota</taxon>
        <taxon>Candidatus Dormibacteria</taxon>
        <taxon>Candidatus Aeolococcales</taxon>
        <taxon>Candidatus Aeolococcaceae</taxon>
        <taxon>Candidatus Aeolococcus</taxon>
    </lineage>
</organism>
<dbReference type="CDD" id="cd00610">
    <property type="entry name" value="OAT_like"/>
    <property type="match status" value="1"/>
</dbReference>
<reference evidence="18 19" key="1">
    <citation type="journal article" date="2017" name="Nature">
        <title>Atmospheric trace gases support primary production in Antarctic desert surface soil.</title>
        <authorList>
            <person name="Ji M."/>
            <person name="Greening C."/>
            <person name="Vanwonterghem I."/>
            <person name="Carere C.R."/>
            <person name="Bay S.K."/>
            <person name="Steen J.A."/>
            <person name="Montgomery K."/>
            <person name="Lines T."/>
            <person name="Beardall J."/>
            <person name="van Dorst J."/>
            <person name="Snape I."/>
            <person name="Stott M.B."/>
            <person name="Hugenholtz P."/>
            <person name="Ferrari B.C."/>
        </authorList>
    </citation>
    <scope>NUCLEOTIDE SEQUENCE [LARGE SCALE GENOMIC DNA]</scope>
    <source>
        <strain evidence="18">RRmetagenome_bin12</strain>
    </source>
</reference>
<evidence type="ECO:0000313" key="19">
    <source>
        <dbReference type="Proteomes" id="UP000248724"/>
    </source>
</evidence>
<keyword evidence="7 17" id="KW-0032">Aminotransferase</keyword>